<dbReference type="OrthoDB" id="9845028at2"/>
<keyword evidence="2" id="KW-1185">Reference proteome</keyword>
<dbReference type="Proteomes" id="UP000290759">
    <property type="component" value="Unassembled WGS sequence"/>
</dbReference>
<name>A0A4Q2U6E5_9HYPH</name>
<dbReference type="AlphaFoldDB" id="A0A4Q2U6E5"/>
<sequence>MTAPRVERAPRRRGAFGLDERRFPDPARVEADLRRFLAGRLPDVWPLPAPPAPAADDAGARTLTLLLPRGHVAVLRIDRDPVHPGPASRALADRCRAMHIPHATVSSLPEGRAALRRLGVEPRPVDAAPAGPTLASVFGGA</sequence>
<reference evidence="1 2" key="1">
    <citation type="submission" date="2018-12" db="EMBL/GenBank/DDBJ databases">
        <authorList>
            <person name="Grouzdev D.S."/>
            <person name="Krutkina M.S."/>
        </authorList>
    </citation>
    <scope>NUCLEOTIDE SEQUENCE [LARGE SCALE GENOMIC DNA]</scope>
    <source>
        <strain evidence="1 2">RmlP026</strain>
    </source>
</reference>
<evidence type="ECO:0000313" key="2">
    <source>
        <dbReference type="Proteomes" id="UP000290759"/>
    </source>
</evidence>
<dbReference type="EMBL" id="QYBB01000008">
    <property type="protein sequence ID" value="RYC32209.1"/>
    <property type="molecule type" value="Genomic_DNA"/>
</dbReference>
<organism evidence="1 2">
    <name type="scientific">Lichenibacterium minor</name>
    <dbReference type="NCBI Taxonomy" id="2316528"/>
    <lineage>
        <taxon>Bacteria</taxon>
        <taxon>Pseudomonadati</taxon>
        <taxon>Pseudomonadota</taxon>
        <taxon>Alphaproteobacteria</taxon>
        <taxon>Hyphomicrobiales</taxon>
        <taxon>Lichenihabitantaceae</taxon>
        <taxon>Lichenibacterium</taxon>
    </lineage>
</organism>
<evidence type="ECO:0000313" key="1">
    <source>
        <dbReference type="EMBL" id="RYC32209.1"/>
    </source>
</evidence>
<reference evidence="1 2" key="2">
    <citation type="submission" date="2019-02" db="EMBL/GenBank/DDBJ databases">
        <title>'Lichenibacterium ramalinii' gen. nov. sp. nov., 'Lichenibacterium minor' gen. nov. sp. nov.</title>
        <authorList>
            <person name="Pankratov T."/>
        </authorList>
    </citation>
    <scope>NUCLEOTIDE SEQUENCE [LARGE SCALE GENOMIC DNA]</scope>
    <source>
        <strain evidence="1 2">RmlP026</strain>
    </source>
</reference>
<gene>
    <name evidence="1" type="ORF">D3273_09240</name>
</gene>
<accession>A0A4Q2U6E5</accession>
<protein>
    <submittedName>
        <fullName evidence="1">Uncharacterized protein</fullName>
    </submittedName>
</protein>
<comment type="caution">
    <text evidence="1">The sequence shown here is derived from an EMBL/GenBank/DDBJ whole genome shotgun (WGS) entry which is preliminary data.</text>
</comment>
<dbReference type="RefSeq" id="WP_129225719.1">
    <property type="nucleotide sequence ID" value="NZ_QYBB01000008.1"/>
</dbReference>
<proteinExistence type="predicted"/>